<dbReference type="AlphaFoldDB" id="A0A916N7P8"/>
<proteinExistence type="inferred from homology"/>
<dbReference type="GO" id="GO:0004805">
    <property type="term" value="F:trehalose-phosphatase activity"/>
    <property type="evidence" value="ECO:0007669"/>
    <property type="project" value="TreeGrafter"/>
</dbReference>
<evidence type="ECO:0008006" key="4">
    <source>
        <dbReference type="Google" id="ProtNLM"/>
    </source>
</evidence>
<comment type="similarity">
    <text evidence="1">Belongs to the glycosyltransferase 20 family.</text>
</comment>
<dbReference type="EMBL" id="CAJQUM010000001">
    <property type="protein sequence ID" value="CAG4882383.1"/>
    <property type="molecule type" value="Genomic_DNA"/>
</dbReference>
<keyword evidence="3" id="KW-1185">Reference proteome</keyword>
<name>A0A916N7P8_9PROT</name>
<dbReference type="Proteomes" id="UP000742786">
    <property type="component" value="Unassembled WGS sequence"/>
</dbReference>
<sequence length="259" mass="29520">MVQDYPISIQWPDALSPGAPPFAETRQAMRQRFGIGDEQRLALGVDRLDYTKGIIERFEAVERLLEKFPAWAGCYVLIQIAAPSRSALQDYQNFAQKVRDSAERINQRFATGDYRPIRLLIEQHSTASVVEHYRACDICLVTSLHDGMNLVAKEFVAARDDEAGVLILSQFAGAAGELREALVVNPYDLEETAAALQIALTMPLAEQRERMRSLRHLVRDFIIYRWAGRMLLDGAEVRRRARVRERIFSYQSRYSGSLQ</sequence>
<comment type="caution">
    <text evidence="2">The sequence shown here is derived from an EMBL/GenBank/DDBJ whole genome shotgun (WGS) entry which is preliminary data.</text>
</comment>
<dbReference type="PANTHER" id="PTHR10788">
    <property type="entry name" value="TREHALOSE-6-PHOSPHATE SYNTHASE"/>
    <property type="match status" value="1"/>
</dbReference>
<evidence type="ECO:0000256" key="1">
    <source>
        <dbReference type="ARBA" id="ARBA00008799"/>
    </source>
</evidence>
<dbReference type="GO" id="GO:0003825">
    <property type="term" value="F:alpha,alpha-trehalose-phosphate synthase (UDP-forming) activity"/>
    <property type="evidence" value="ECO:0007669"/>
    <property type="project" value="TreeGrafter"/>
</dbReference>
<evidence type="ECO:0000313" key="3">
    <source>
        <dbReference type="Proteomes" id="UP000742786"/>
    </source>
</evidence>
<gene>
    <name evidence="2" type="ORF">GTOL_10265</name>
</gene>
<organism evidence="2 3">
    <name type="scientific">Georgfuchsia toluolica</name>
    <dbReference type="NCBI Taxonomy" id="424218"/>
    <lineage>
        <taxon>Bacteria</taxon>
        <taxon>Pseudomonadati</taxon>
        <taxon>Pseudomonadota</taxon>
        <taxon>Betaproteobacteria</taxon>
        <taxon>Nitrosomonadales</taxon>
        <taxon>Sterolibacteriaceae</taxon>
        <taxon>Georgfuchsia</taxon>
    </lineage>
</organism>
<dbReference type="InterPro" id="IPR001830">
    <property type="entry name" value="Glyco_trans_20"/>
</dbReference>
<dbReference type="PANTHER" id="PTHR10788:SF106">
    <property type="entry name" value="BCDNA.GH08860"/>
    <property type="match status" value="1"/>
</dbReference>
<dbReference type="Pfam" id="PF00982">
    <property type="entry name" value="Glyco_transf_20"/>
    <property type="match status" value="1"/>
</dbReference>
<dbReference type="Gene3D" id="3.40.50.2000">
    <property type="entry name" value="Glycogen Phosphorylase B"/>
    <property type="match status" value="1"/>
</dbReference>
<dbReference type="GO" id="GO:0005992">
    <property type="term" value="P:trehalose biosynthetic process"/>
    <property type="evidence" value="ECO:0007669"/>
    <property type="project" value="InterPro"/>
</dbReference>
<dbReference type="SUPFAM" id="SSF53756">
    <property type="entry name" value="UDP-Glycosyltransferase/glycogen phosphorylase"/>
    <property type="match status" value="1"/>
</dbReference>
<dbReference type="GO" id="GO:0005829">
    <property type="term" value="C:cytosol"/>
    <property type="evidence" value="ECO:0007669"/>
    <property type="project" value="TreeGrafter"/>
</dbReference>
<evidence type="ECO:0000313" key="2">
    <source>
        <dbReference type="EMBL" id="CAG4882383.1"/>
    </source>
</evidence>
<accession>A0A916N7P8</accession>
<reference evidence="2" key="1">
    <citation type="submission" date="2021-04" db="EMBL/GenBank/DDBJ databases">
        <authorList>
            <person name="Hornung B."/>
        </authorList>
    </citation>
    <scope>NUCLEOTIDE SEQUENCE</scope>
    <source>
        <strain evidence="2">G5G6</strain>
    </source>
</reference>
<protein>
    <recommendedName>
        <fullName evidence="4">Trehalose-6-phosphate synthase</fullName>
    </recommendedName>
</protein>